<reference evidence="3" key="2">
    <citation type="submission" date="2018-08" db="UniProtKB">
        <authorList>
            <consortium name="EnsemblPlants"/>
        </authorList>
    </citation>
    <scope>IDENTIFICATION</scope>
    <source>
        <strain evidence="3">Yugu1</strain>
    </source>
</reference>
<dbReference type="HOGENOM" id="CLU_991785_0_0_1"/>
<evidence type="ECO:0000256" key="1">
    <source>
        <dbReference type="SAM" id="MobiDB-lite"/>
    </source>
</evidence>
<evidence type="ECO:0000313" key="3">
    <source>
        <dbReference type="EnsemblPlants" id="KQL09773"/>
    </source>
</evidence>
<feature type="transmembrane region" description="Helical" evidence="2">
    <location>
        <begin position="257"/>
        <end position="279"/>
    </location>
</feature>
<name>K3XYP2_SETIT</name>
<feature type="compositionally biased region" description="Polar residues" evidence="1">
    <location>
        <begin position="15"/>
        <end position="33"/>
    </location>
</feature>
<feature type="transmembrane region" description="Helical" evidence="2">
    <location>
        <begin position="172"/>
        <end position="193"/>
    </location>
</feature>
<evidence type="ECO:0000256" key="2">
    <source>
        <dbReference type="SAM" id="Phobius"/>
    </source>
</evidence>
<keyword evidence="2" id="KW-0472">Membrane</keyword>
<keyword evidence="2" id="KW-0812">Transmembrane</keyword>
<sequence>MRPARGLSREREGQRTSSGSQQEPSVQTASSICISYDLRPPEFVLNPPKPPPRAVPRSTKRRARTSLLSSRSSSSPPGPAPTTMGNSISAAGPALCAAIGAIELVHFLDPQRTGARTAAAAQAPALGSVVRAFLPLSAAWGFFITSVALMYRHHLQRAGAAAAGNRRQSERVRFMLCASLGFLEFFLFVVQAPGGVGADHDVARELGRAALRALPAAATATFFLSMLLIIVGHIRAGGEGGGGAVAGDGPIGAPAGLLAKMSIGSAAALVCLMAMAALYGA</sequence>
<proteinExistence type="predicted"/>
<keyword evidence="4" id="KW-1185">Reference proteome</keyword>
<dbReference type="FunCoup" id="K3XYP2">
    <property type="interactions" value="408"/>
</dbReference>
<feature type="transmembrane region" description="Helical" evidence="2">
    <location>
        <begin position="132"/>
        <end position="151"/>
    </location>
</feature>
<dbReference type="eggNOG" id="ENOG502R4A2">
    <property type="taxonomic scope" value="Eukaryota"/>
</dbReference>
<dbReference type="Proteomes" id="UP000004995">
    <property type="component" value="Unassembled WGS sequence"/>
</dbReference>
<protein>
    <submittedName>
        <fullName evidence="3">Uncharacterized protein</fullName>
    </submittedName>
</protein>
<dbReference type="AlphaFoldDB" id="K3XYP2"/>
<organism evidence="3 4">
    <name type="scientific">Setaria italica</name>
    <name type="common">Foxtail millet</name>
    <name type="synonym">Panicum italicum</name>
    <dbReference type="NCBI Taxonomy" id="4555"/>
    <lineage>
        <taxon>Eukaryota</taxon>
        <taxon>Viridiplantae</taxon>
        <taxon>Streptophyta</taxon>
        <taxon>Embryophyta</taxon>
        <taxon>Tracheophyta</taxon>
        <taxon>Spermatophyta</taxon>
        <taxon>Magnoliopsida</taxon>
        <taxon>Liliopsida</taxon>
        <taxon>Poales</taxon>
        <taxon>Poaceae</taxon>
        <taxon>PACMAD clade</taxon>
        <taxon>Panicoideae</taxon>
        <taxon>Panicodae</taxon>
        <taxon>Paniceae</taxon>
        <taxon>Cenchrinae</taxon>
        <taxon>Setaria</taxon>
    </lineage>
</organism>
<feature type="compositionally biased region" description="Low complexity" evidence="1">
    <location>
        <begin position="65"/>
        <end position="86"/>
    </location>
</feature>
<accession>K3XYP2</accession>
<dbReference type="OMA" id="LVCLMAM"/>
<feature type="region of interest" description="Disordered" evidence="1">
    <location>
        <begin position="1"/>
        <end position="86"/>
    </location>
</feature>
<reference evidence="4" key="1">
    <citation type="journal article" date="2012" name="Nat. Biotechnol.">
        <title>Reference genome sequence of the model plant Setaria.</title>
        <authorList>
            <person name="Bennetzen J.L."/>
            <person name="Schmutz J."/>
            <person name="Wang H."/>
            <person name="Percifield R."/>
            <person name="Hawkins J."/>
            <person name="Pontaroli A.C."/>
            <person name="Estep M."/>
            <person name="Feng L."/>
            <person name="Vaughn J.N."/>
            <person name="Grimwood J."/>
            <person name="Jenkins J."/>
            <person name="Barry K."/>
            <person name="Lindquist E."/>
            <person name="Hellsten U."/>
            <person name="Deshpande S."/>
            <person name="Wang X."/>
            <person name="Wu X."/>
            <person name="Mitros T."/>
            <person name="Triplett J."/>
            <person name="Yang X."/>
            <person name="Ye C.Y."/>
            <person name="Mauro-Herrera M."/>
            <person name="Wang L."/>
            <person name="Li P."/>
            <person name="Sharma M."/>
            <person name="Sharma R."/>
            <person name="Ronald P.C."/>
            <person name="Panaud O."/>
            <person name="Kellogg E.A."/>
            <person name="Brutnell T.P."/>
            <person name="Doust A.N."/>
            <person name="Tuskan G.A."/>
            <person name="Rokhsar D."/>
            <person name="Devos K.M."/>
        </authorList>
    </citation>
    <scope>NUCLEOTIDE SEQUENCE [LARGE SCALE GENOMIC DNA]</scope>
    <source>
        <strain evidence="4">cv. Yugu1</strain>
    </source>
</reference>
<evidence type="ECO:0000313" key="4">
    <source>
        <dbReference type="Proteomes" id="UP000004995"/>
    </source>
</evidence>
<keyword evidence="2" id="KW-1133">Transmembrane helix</keyword>
<dbReference type="Gramene" id="KQL09773">
    <property type="protein sequence ID" value="KQL09773"/>
    <property type="gene ID" value="SETIT_007050mg"/>
</dbReference>
<dbReference type="EMBL" id="AGNK02002268">
    <property type="status" value="NOT_ANNOTATED_CDS"/>
    <property type="molecule type" value="Genomic_DNA"/>
</dbReference>
<feature type="transmembrane region" description="Helical" evidence="2">
    <location>
        <begin position="213"/>
        <end position="236"/>
    </location>
</feature>
<dbReference type="EnsemblPlants" id="KQL09773">
    <property type="protein sequence ID" value="KQL09773"/>
    <property type="gene ID" value="SETIT_007050mg"/>
</dbReference>
<dbReference type="InParanoid" id="K3XYP2"/>